<proteinExistence type="predicted"/>
<dbReference type="EMBL" id="AVOT02002638">
    <property type="protein sequence ID" value="MBW0471032.1"/>
    <property type="molecule type" value="Genomic_DNA"/>
</dbReference>
<evidence type="ECO:0000313" key="4">
    <source>
        <dbReference type="EMBL" id="MBW0471032.1"/>
    </source>
</evidence>
<reference evidence="4" key="1">
    <citation type="submission" date="2021-03" db="EMBL/GenBank/DDBJ databases">
        <title>Draft genome sequence of rust myrtle Austropuccinia psidii MF-1, a brazilian biotype.</title>
        <authorList>
            <person name="Quecine M.C."/>
            <person name="Pachon D.M.R."/>
            <person name="Bonatelli M.L."/>
            <person name="Correr F.H."/>
            <person name="Franceschini L.M."/>
            <person name="Leite T.F."/>
            <person name="Margarido G.R.A."/>
            <person name="Almeida C.A."/>
            <person name="Ferrarezi J.A."/>
            <person name="Labate C.A."/>
        </authorList>
    </citation>
    <scope>NUCLEOTIDE SEQUENCE</scope>
    <source>
        <strain evidence="4">MF-1</strain>
    </source>
</reference>
<organism evidence="4 5">
    <name type="scientific">Austropuccinia psidii MF-1</name>
    <dbReference type="NCBI Taxonomy" id="1389203"/>
    <lineage>
        <taxon>Eukaryota</taxon>
        <taxon>Fungi</taxon>
        <taxon>Dikarya</taxon>
        <taxon>Basidiomycota</taxon>
        <taxon>Pucciniomycotina</taxon>
        <taxon>Pucciniomycetes</taxon>
        <taxon>Pucciniales</taxon>
        <taxon>Sphaerophragmiaceae</taxon>
        <taxon>Austropuccinia</taxon>
    </lineage>
</organism>
<accession>A0A9Q3BUC7</accession>
<dbReference type="Proteomes" id="UP000765509">
    <property type="component" value="Unassembled WGS sequence"/>
</dbReference>
<dbReference type="Pfam" id="PF22936">
    <property type="entry name" value="Pol_BBD"/>
    <property type="match status" value="1"/>
</dbReference>
<feature type="domain" description="Retrovirus-related Pol polyprotein from transposon TNT 1-94-like beta-barrel" evidence="3">
    <location>
        <begin position="222"/>
        <end position="297"/>
    </location>
</feature>
<protein>
    <recommendedName>
        <fullName evidence="3">Retrovirus-related Pol polyprotein from transposon TNT 1-94-like beta-barrel domain-containing protein</fullName>
    </recommendedName>
</protein>
<sequence>MRFLLLIRGYYDMVINAESPEKAAEQLKVDPDRICIAYAIISLNYNVKVASQFEQKSSYLGKIFSNFSSDSNLLQCAERVQELARNLRNIINYQAIKPSTLLDSVVAMWIIINLPGEYKFIGEIWLKFRVDKSPPALDKAIEEIKAAIQRNKENHEKQALFARKKEKCEYENTQHHTYPTCRPGFHNPLTQNPESKCRNLKLGKPITAFLCSPRKQDQNSIVLDSGASNSMFNNQKYFITFFPKEEVLLFNGSKIKTLGSGIIRIELPHMYLKIRNCLPIPQLSINLLSLNSFINTNYTVKKISNPKFFEVINTKGNIILNASYGSSVTVIHHVEFNDSNIPACLNHLQDSNDDSFTTSGKLIIQPSNNLGLRIEDGTSLEGNEVETLPSEIPQPTESSIIYDEVPSSSMTKAIPNANKLPNPSNSPKQVKEYIWSNEPINKSKKVISDAGDPQRIRDKPRRKKYTANSSEILHNDPKNYKQAMCHKDSDNWKKSISQELRNIEKNEFWSPTSDKKRNKFFNQHLGVQEKY</sequence>
<comment type="caution">
    <text evidence="4">The sequence shown here is derived from an EMBL/GenBank/DDBJ whole genome shotgun (WGS) entry which is preliminary data.</text>
</comment>
<evidence type="ECO:0000256" key="2">
    <source>
        <dbReference type="SAM" id="MobiDB-lite"/>
    </source>
</evidence>
<feature type="coiled-coil region" evidence="1">
    <location>
        <begin position="137"/>
        <end position="165"/>
    </location>
</feature>
<dbReference type="InterPro" id="IPR054722">
    <property type="entry name" value="PolX-like_BBD"/>
</dbReference>
<feature type="region of interest" description="Disordered" evidence="2">
    <location>
        <begin position="445"/>
        <end position="467"/>
    </location>
</feature>
<evidence type="ECO:0000313" key="5">
    <source>
        <dbReference type="Proteomes" id="UP000765509"/>
    </source>
</evidence>
<dbReference type="AlphaFoldDB" id="A0A9Q3BUC7"/>
<name>A0A9Q3BUC7_9BASI</name>
<evidence type="ECO:0000256" key="1">
    <source>
        <dbReference type="SAM" id="Coils"/>
    </source>
</evidence>
<keyword evidence="5" id="KW-1185">Reference proteome</keyword>
<keyword evidence="1" id="KW-0175">Coiled coil</keyword>
<gene>
    <name evidence="4" type="ORF">O181_010747</name>
</gene>
<evidence type="ECO:0000259" key="3">
    <source>
        <dbReference type="Pfam" id="PF22936"/>
    </source>
</evidence>